<comment type="caution">
    <text evidence="2">The sequence shown here is derived from an EMBL/GenBank/DDBJ whole genome shotgun (WGS) entry which is preliminary data.</text>
</comment>
<evidence type="ECO:0000313" key="2">
    <source>
        <dbReference type="EMBL" id="NID17340.1"/>
    </source>
</evidence>
<sequence>MRKWTYTALLMLAAAPAVFASDSVTVQKPVSIDDDADVPQAVLDECKLDSELPDAVAAKAKESGIAIAFADKVSGSEAGKTLQMEITAVVSDGNAFLGHHKSMTVKGKLYQDGAVVATFRDRRNSMGGAFGGFKGNCAVLARTAKAIGEDIGEWLAAPKMDARLGDLE</sequence>
<feature type="chain" id="PRO_5030510199" description="DUF4410 domain-containing protein" evidence="1">
    <location>
        <begin position="21"/>
        <end position="168"/>
    </location>
</feature>
<protein>
    <recommendedName>
        <fullName evidence="4">DUF4410 domain-containing protein</fullName>
    </recommendedName>
</protein>
<organism evidence="2 3">
    <name type="scientific">Luteibacter yeojuensis</name>
    <dbReference type="NCBI Taxonomy" id="345309"/>
    <lineage>
        <taxon>Bacteria</taxon>
        <taxon>Pseudomonadati</taxon>
        <taxon>Pseudomonadota</taxon>
        <taxon>Gammaproteobacteria</taxon>
        <taxon>Lysobacterales</taxon>
        <taxon>Rhodanobacteraceae</taxon>
        <taxon>Luteibacter</taxon>
    </lineage>
</organism>
<evidence type="ECO:0008006" key="4">
    <source>
        <dbReference type="Google" id="ProtNLM"/>
    </source>
</evidence>
<keyword evidence="1" id="KW-0732">Signal</keyword>
<dbReference type="AlphaFoldDB" id="A0A7X5QXV7"/>
<name>A0A7X5QXV7_9GAMM</name>
<dbReference type="RefSeq" id="WP_166701159.1">
    <property type="nucleotide sequence ID" value="NZ_JAAQTL010000003.1"/>
</dbReference>
<dbReference type="EMBL" id="JAAQTL010000003">
    <property type="protein sequence ID" value="NID17340.1"/>
    <property type="molecule type" value="Genomic_DNA"/>
</dbReference>
<dbReference type="Proteomes" id="UP000518878">
    <property type="component" value="Unassembled WGS sequence"/>
</dbReference>
<feature type="signal peptide" evidence="1">
    <location>
        <begin position="1"/>
        <end position="20"/>
    </location>
</feature>
<gene>
    <name evidence="2" type="ORF">HBF32_17830</name>
</gene>
<proteinExistence type="predicted"/>
<evidence type="ECO:0000256" key="1">
    <source>
        <dbReference type="SAM" id="SignalP"/>
    </source>
</evidence>
<keyword evidence="3" id="KW-1185">Reference proteome</keyword>
<accession>A0A7X5QXV7</accession>
<evidence type="ECO:0000313" key="3">
    <source>
        <dbReference type="Proteomes" id="UP000518878"/>
    </source>
</evidence>
<reference evidence="2 3" key="1">
    <citation type="journal article" date="2006" name="Int. J. Syst. Evol. Microbiol.">
        <title>Dyella yeojuensis sp. nov., isolated from greenhouse soil in Korea.</title>
        <authorList>
            <person name="Kim B.Y."/>
            <person name="Weon H.Y."/>
            <person name="Lee K.H."/>
            <person name="Seok S.J."/>
            <person name="Kwon S.W."/>
            <person name="Go S.J."/>
            <person name="Stackebrandt E."/>
        </authorList>
    </citation>
    <scope>NUCLEOTIDE SEQUENCE [LARGE SCALE GENOMIC DNA]</scope>
    <source>
        <strain evidence="2 3">DSM 17673</strain>
    </source>
</reference>